<gene>
    <name evidence="1" type="ORF">EYF80_003371</name>
</gene>
<evidence type="ECO:0000313" key="1">
    <source>
        <dbReference type="EMBL" id="TNN86286.1"/>
    </source>
</evidence>
<dbReference type="AlphaFoldDB" id="A0A4Z2J7W8"/>
<dbReference type="EMBL" id="SRLO01000016">
    <property type="protein sequence ID" value="TNN86286.1"/>
    <property type="molecule type" value="Genomic_DNA"/>
</dbReference>
<reference evidence="1 2" key="1">
    <citation type="submission" date="2019-03" db="EMBL/GenBank/DDBJ databases">
        <title>First draft genome of Liparis tanakae, snailfish: a comprehensive survey of snailfish specific genes.</title>
        <authorList>
            <person name="Kim W."/>
            <person name="Song I."/>
            <person name="Jeong J.-H."/>
            <person name="Kim D."/>
            <person name="Kim S."/>
            <person name="Ryu S."/>
            <person name="Song J.Y."/>
            <person name="Lee S.K."/>
        </authorList>
    </citation>
    <scope>NUCLEOTIDE SEQUENCE [LARGE SCALE GENOMIC DNA]</scope>
    <source>
        <tissue evidence="1">Muscle</tissue>
    </source>
</reference>
<comment type="caution">
    <text evidence="1">The sequence shown here is derived from an EMBL/GenBank/DDBJ whole genome shotgun (WGS) entry which is preliminary data.</text>
</comment>
<accession>A0A4Z2J7W8</accession>
<dbReference type="Proteomes" id="UP000314294">
    <property type="component" value="Unassembled WGS sequence"/>
</dbReference>
<name>A0A4Z2J7W8_9TELE</name>
<proteinExistence type="predicted"/>
<sequence length="209" mass="23303">MAPPPGGPTQVPWLLHWVSPQVFHQSRTIAFEKPHRREIATQHLRIPPEGKGILTEAENADVGRAGGWEEEEVRENKTSCKTRQARYACNTVLHQKAAVVDCFGLLGKRKTTRQDAFQPTTQKWTPLAKRKKLLWSVPFNQKQSGGGQRSNEAEDAEDHRHVVLSRRRLLTRLALVAGHTLAASDVAFCDAAALTAAVLQITGRRGFFN</sequence>
<keyword evidence="2" id="KW-1185">Reference proteome</keyword>
<protein>
    <submittedName>
        <fullName evidence="1">Uncharacterized protein</fullName>
    </submittedName>
</protein>
<evidence type="ECO:0000313" key="2">
    <source>
        <dbReference type="Proteomes" id="UP000314294"/>
    </source>
</evidence>
<organism evidence="1 2">
    <name type="scientific">Liparis tanakae</name>
    <name type="common">Tanaka's snailfish</name>
    <dbReference type="NCBI Taxonomy" id="230148"/>
    <lineage>
        <taxon>Eukaryota</taxon>
        <taxon>Metazoa</taxon>
        <taxon>Chordata</taxon>
        <taxon>Craniata</taxon>
        <taxon>Vertebrata</taxon>
        <taxon>Euteleostomi</taxon>
        <taxon>Actinopterygii</taxon>
        <taxon>Neopterygii</taxon>
        <taxon>Teleostei</taxon>
        <taxon>Neoteleostei</taxon>
        <taxon>Acanthomorphata</taxon>
        <taxon>Eupercaria</taxon>
        <taxon>Perciformes</taxon>
        <taxon>Cottioidei</taxon>
        <taxon>Cottales</taxon>
        <taxon>Liparidae</taxon>
        <taxon>Liparis</taxon>
    </lineage>
</organism>